<dbReference type="InterPro" id="IPR015889">
    <property type="entry name" value="Intradiol_dOase_core"/>
</dbReference>
<keyword evidence="10" id="KW-0560">Oxidoreductase</keyword>
<dbReference type="OrthoDB" id="666364at2759"/>
<organism evidence="10 11">
    <name type="scientific">Stemphylium lycopersici</name>
    <name type="common">Tomato gray leaf spot disease fungus</name>
    <name type="synonym">Thyrospora lycopersici</name>
    <dbReference type="NCBI Taxonomy" id="183478"/>
    <lineage>
        <taxon>Eukaryota</taxon>
        <taxon>Fungi</taxon>
        <taxon>Dikarya</taxon>
        <taxon>Ascomycota</taxon>
        <taxon>Pezizomycotina</taxon>
        <taxon>Dothideomycetes</taxon>
        <taxon>Pleosporomycetidae</taxon>
        <taxon>Pleosporales</taxon>
        <taxon>Pleosporineae</taxon>
        <taxon>Pleosporaceae</taxon>
        <taxon>Stemphylium</taxon>
    </lineage>
</organism>
<dbReference type="Proteomes" id="UP000249619">
    <property type="component" value="Unassembled WGS sequence"/>
</dbReference>
<keyword evidence="5" id="KW-0408">Iron</keyword>
<dbReference type="SUPFAM" id="SSF49482">
    <property type="entry name" value="Aromatic compound dioxygenase"/>
    <property type="match status" value="1"/>
</dbReference>
<dbReference type="Pfam" id="PF02731">
    <property type="entry name" value="SKIP_SNW"/>
    <property type="match status" value="1"/>
</dbReference>
<dbReference type="STRING" id="183478.A0A364NFI4"/>
<comment type="cofactor">
    <cofactor evidence="1">
        <name>Fe(3+)</name>
        <dbReference type="ChEBI" id="CHEBI:29034"/>
    </cofactor>
</comment>
<sequence length="883" mass="98971">MSVAALSKSLPKPKYSGEEEELTNSTRVLSSEQYEAHVAKKNGPPAYGSRQSWRPRAPEDFGDGGAFPEVHVAQYPLDMGKKGTPSTSNALVRRVDGEGKTKYDEIARRGHSDTRHVQASFKDLIPLRQQADAGELDLSRPSQDVVQATKEKTEQALMALVAGQTAAQRPKNVQGRKDDEPTFVRYTPTAQMGEAQGKTRIFKIQQRQIDPMEPPKFKHKRIPRGPPSPPPPVLHSPPRKLTAEDQEMWKIPPPISNWKNPKGYTVPLDKRLAADGRGLQDITINDKFAQFGEALQAADRHAREEVKQRAIMQQRLAEKEKLQKEEHLRNLAKQAREDRANASRRRSQSDSDTDSEEEAVRKRMDARKERREDFQRELRQSRMGNERKIQMLAREQNRDISEKVALGLAKPSQGGESMYDSRLFNQSSGFNAGINEDNHYDKPLFAAQDAISSIYRPSVQQDDGEDEGQTYDRITKSSKFEVLGKAKDGFRGADLQEARDGPVQFEKDSDDPFNISQMINEVRGEKGEKTGEKRYGIQEPEGSTMQCHLPSKRSLNAADHQLRIMSMAIRRLAVVPAVSGSKEPKFNPNFTDAVINATGPKATPRVRQLTAGLIRHLHDFARENELTVDEWMTAVGLMNEAGRMSDSKRNEGQLLCDILGLESLVDEITYKLASTAADEPTATAILGPFYREDAPKLPMGSCIVSKDINEQGDRTRMHGTITDFRTGAPIEGAVVDVWHTAPNGLYEQQDPNQPEMNLRGRFTTGKDGAYNFYCLRPVPYPIPFDGPAGRVLQALDRHPMRPAHIHFLLTAPGYKPIVTQIFDRQSKYIDDDAVFAVKDSLIVDFKPFEGDPQADFELPYDFKMASFEDAQKHSVAGTTEESA</sequence>
<dbReference type="InterPro" id="IPR004015">
    <property type="entry name" value="SKI-int_prot_SKIP_SNW-dom"/>
</dbReference>
<comment type="similarity">
    <text evidence="2">Belongs to the SNW family.</text>
</comment>
<evidence type="ECO:0000259" key="8">
    <source>
        <dbReference type="Pfam" id="PF02731"/>
    </source>
</evidence>
<feature type="compositionally biased region" description="Polar residues" evidence="6">
    <location>
        <begin position="23"/>
        <end position="33"/>
    </location>
</feature>
<evidence type="ECO:0000256" key="2">
    <source>
        <dbReference type="ARBA" id="ARBA00010197"/>
    </source>
</evidence>
<dbReference type="Pfam" id="PF00775">
    <property type="entry name" value="Dioxygenase_C"/>
    <property type="match status" value="1"/>
</dbReference>
<protein>
    <recommendedName>
        <fullName evidence="3">Pre-mRNA-processing protein 45</fullName>
    </recommendedName>
</protein>
<dbReference type="GO" id="GO:0009712">
    <property type="term" value="P:catechol-containing compound metabolic process"/>
    <property type="evidence" value="ECO:0007669"/>
    <property type="project" value="InterPro"/>
</dbReference>
<dbReference type="CDD" id="cd03461">
    <property type="entry name" value="1_2-HQD"/>
    <property type="match status" value="1"/>
</dbReference>
<comment type="caution">
    <text evidence="10">The sequence shown here is derived from an EMBL/GenBank/DDBJ whole genome shotgun (WGS) entry which is preliminary data.</text>
</comment>
<dbReference type="Gene3D" id="2.60.130.10">
    <property type="entry name" value="Aromatic compound dioxygenase"/>
    <property type="match status" value="1"/>
</dbReference>
<feature type="compositionally biased region" description="Basic and acidic residues" evidence="6">
    <location>
        <begin position="317"/>
        <end position="341"/>
    </location>
</feature>
<evidence type="ECO:0000256" key="6">
    <source>
        <dbReference type="SAM" id="MobiDB-lite"/>
    </source>
</evidence>
<keyword evidence="11" id="KW-1185">Reference proteome</keyword>
<evidence type="ECO:0000256" key="4">
    <source>
        <dbReference type="ARBA" id="ARBA00022723"/>
    </source>
</evidence>
<reference evidence="11" key="1">
    <citation type="submission" date="2018-05" db="EMBL/GenBank/DDBJ databases">
        <title>Draft genome sequence of Stemphylium lycopersici strain CIDEFI 213.</title>
        <authorList>
            <person name="Medina R."/>
            <person name="Franco M.E.E."/>
            <person name="Lucentini C.G."/>
            <person name="Saparrat M.C.N."/>
            <person name="Balatti P.A."/>
        </authorList>
    </citation>
    <scope>NUCLEOTIDE SEQUENCE [LARGE SCALE GENOMIC DNA]</scope>
    <source>
        <strain evidence="11">CIDEFI 213</strain>
    </source>
</reference>
<feature type="region of interest" description="Disordered" evidence="6">
    <location>
        <begin position="317"/>
        <end position="388"/>
    </location>
</feature>
<dbReference type="GO" id="GO:0005681">
    <property type="term" value="C:spliceosomal complex"/>
    <property type="evidence" value="ECO:0007669"/>
    <property type="project" value="InterPro"/>
</dbReference>
<feature type="compositionally biased region" description="Pro residues" evidence="6">
    <location>
        <begin position="224"/>
        <end position="235"/>
    </location>
</feature>
<proteinExistence type="inferred from homology"/>
<dbReference type="InterPro" id="IPR017862">
    <property type="entry name" value="SKI-int_prot_SKIP"/>
</dbReference>
<gene>
    <name evidence="10" type="ORF">DDE83_000601</name>
</gene>
<dbReference type="GO" id="GO:0018576">
    <property type="term" value="F:catechol 1,2-dioxygenase activity"/>
    <property type="evidence" value="ECO:0007669"/>
    <property type="project" value="InterPro"/>
</dbReference>
<keyword evidence="4" id="KW-0479">Metal-binding</keyword>
<dbReference type="GO" id="GO:0008199">
    <property type="term" value="F:ferric iron binding"/>
    <property type="evidence" value="ECO:0007669"/>
    <property type="project" value="InterPro"/>
</dbReference>
<feature type="region of interest" description="Disordered" evidence="6">
    <location>
        <begin position="206"/>
        <end position="239"/>
    </location>
</feature>
<feature type="compositionally biased region" description="Basic and acidic residues" evidence="6">
    <location>
        <begin position="358"/>
        <end position="388"/>
    </location>
</feature>
<evidence type="ECO:0000313" key="10">
    <source>
        <dbReference type="EMBL" id="RAR16026.1"/>
    </source>
</evidence>
<dbReference type="AlphaFoldDB" id="A0A364NFI4"/>
<name>A0A364NFI4_STELY</name>
<feature type="region of interest" description="Disordered" evidence="6">
    <location>
        <begin position="162"/>
        <end position="183"/>
    </location>
</feature>
<dbReference type="InterPro" id="IPR000627">
    <property type="entry name" value="Intradiol_dOase_C"/>
</dbReference>
<accession>A0A364NFI4</accession>
<dbReference type="EMBL" id="QGDH01000006">
    <property type="protein sequence ID" value="RAR16026.1"/>
    <property type="molecule type" value="Genomic_DNA"/>
</dbReference>
<dbReference type="PANTHER" id="PTHR12096">
    <property type="entry name" value="NUCLEAR PROTEIN SKIP-RELATED"/>
    <property type="match status" value="1"/>
</dbReference>
<evidence type="ECO:0000256" key="1">
    <source>
        <dbReference type="ARBA" id="ARBA00001965"/>
    </source>
</evidence>
<evidence type="ECO:0000256" key="3">
    <source>
        <dbReference type="ARBA" id="ARBA00022160"/>
    </source>
</evidence>
<feature type="domain" description="Catechol dioxygenase N-terminal" evidence="9">
    <location>
        <begin position="604"/>
        <end position="672"/>
    </location>
</feature>
<feature type="domain" description="Intradiol ring-cleavage dioxygenases" evidence="7">
    <location>
        <begin position="687"/>
        <end position="864"/>
    </location>
</feature>
<evidence type="ECO:0000259" key="9">
    <source>
        <dbReference type="Pfam" id="PF04444"/>
    </source>
</evidence>
<evidence type="ECO:0000313" key="11">
    <source>
        <dbReference type="Proteomes" id="UP000249619"/>
    </source>
</evidence>
<evidence type="ECO:0000259" key="7">
    <source>
        <dbReference type="Pfam" id="PF00775"/>
    </source>
</evidence>
<dbReference type="Pfam" id="PF04444">
    <property type="entry name" value="Dioxygenase_N"/>
    <property type="match status" value="1"/>
</dbReference>
<feature type="region of interest" description="Disordered" evidence="6">
    <location>
        <begin position="1"/>
        <end position="67"/>
    </location>
</feature>
<dbReference type="InterPro" id="IPR039390">
    <property type="entry name" value="1_2-HQD/HQD"/>
</dbReference>
<feature type="domain" description="SKI-interacting protein SKIP SNW" evidence="8">
    <location>
        <begin position="183"/>
        <end position="339"/>
    </location>
</feature>
<dbReference type="InterPro" id="IPR007535">
    <property type="entry name" value="Catechol_dOase_N"/>
</dbReference>
<dbReference type="GO" id="GO:0000398">
    <property type="term" value="P:mRNA splicing, via spliceosome"/>
    <property type="evidence" value="ECO:0007669"/>
    <property type="project" value="InterPro"/>
</dbReference>
<evidence type="ECO:0000256" key="5">
    <source>
        <dbReference type="ARBA" id="ARBA00023004"/>
    </source>
</evidence>